<name>A0A1E4SFI6_9ASCO</name>
<dbReference type="GeneID" id="30981849"/>
<feature type="domain" description="Micro-fibrillar-associated protein 1 C-terminal" evidence="2">
    <location>
        <begin position="39"/>
        <end position="117"/>
    </location>
</feature>
<dbReference type="EMBL" id="KV453913">
    <property type="protein sequence ID" value="ODV78271.1"/>
    <property type="molecule type" value="Genomic_DNA"/>
</dbReference>
<dbReference type="RefSeq" id="XP_020063393.1">
    <property type="nucleotide sequence ID" value="XM_020207712.1"/>
</dbReference>
<feature type="region of interest" description="Disordered" evidence="1">
    <location>
        <begin position="1"/>
        <end position="23"/>
    </location>
</feature>
<feature type="compositionally biased region" description="Acidic residues" evidence="1">
    <location>
        <begin position="68"/>
        <end position="79"/>
    </location>
</feature>
<organism evidence="3 4">
    <name type="scientific">Suhomyces tanzawaensis NRRL Y-17324</name>
    <dbReference type="NCBI Taxonomy" id="984487"/>
    <lineage>
        <taxon>Eukaryota</taxon>
        <taxon>Fungi</taxon>
        <taxon>Dikarya</taxon>
        <taxon>Ascomycota</taxon>
        <taxon>Saccharomycotina</taxon>
        <taxon>Pichiomycetes</taxon>
        <taxon>Debaryomycetaceae</taxon>
        <taxon>Suhomyces</taxon>
    </lineage>
</organism>
<evidence type="ECO:0000313" key="3">
    <source>
        <dbReference type="EMBL" id="ODV78271.1"/>
    </source>
</evidence>
<dbReference type="STRING" id="984487.A0A1E4SFI6"/>
<feature type="compositionally biased region" description="Low complexity" evidence="1">
    <location>
        <begin position="9"/>
        <end position="19"/>
    </location>
</feature>
<dbReference type="InterPro" id="IPR009730">
    <property type="entry name" value="MFAP1_C"/>
</dbReference>
<protein>
    <recommendedName>
        <fullName evidence="2">Micro-fibrillar-associated protein 1 C-terminal domain-containing protein</fullName>
    </recommendedName>
</protein>
<dbReference type="Pfam" id="PF06991">
    <property type="entry name" value="MFAP1"/>
    <property type="match status" value="1"/>
</dbReference>
<feature type="region of interest" description="Disordered" evidence="1">
    <location>
        <begin position="102"/>
        <end position="126"/>
    </location>
</feature>
<feature type="compositionally biased region" description="Basic and acidic residues" evidence="1">
    <location>
        <begin position="102"/>
        <end position="120"/>
    </location>
</feature>
<evidence type="ECO:0000313" key="4">
    <source>
        <dbReference type="Proteomes" id="UP000094285"/>
    </source>
</evidence>
<accession>A0A1E4SFI6</accession>
<reference evidence="4" key="1">
    <citation type="submission" date="2016-05" db="EMBL/GenBank/DDBJ databases">
        <title>Comparative genomics of biotechnologically important yeasts.</title>
        <authorList>
            <consortium name="DOE Joint Genome Institute"/>
            <person name="Riley R."/>
            <person name="Haridas S."/>
            <person name="Wolfe K.H."/>
            <person name="Lopes M.R."/>
            <person name="Hittinger C.T."/>
            <person name="Goker M."/>
            <person name="Salamov A."/>
            <person name="Wisecaver J."/>
            <person name="Long T.M."/>
            <person name="Aerts A.L."/>
            <person name="Barry K."/>
            <person name="Choi C."/>
            <person name="Clum A."/>
            <person name="Coughlan A.Y."/>
            <person name="Deshpande S."/>
            <person name="Douglass A.P."/>
            <person name="Hanson S.J."/>
            <person name="Klenk H.-P."/>
            <person name="Labutti K."/>
            <person name="Lapidus A."/>
            <person name="Lindquist E."/>
            <person name="Lipzen A."/>
            <person name="Meier-Kolthoff J.P."/>
            <person name="Ohm R.A."/>
            <person name="Otillar R.P."/>
            <person name="Pangilinan J."/>
            <person name="Peng Y."/>
            <person name="Rokas A."/>
            <person name="Rosa C.A."/>
            <person name="Scheuner C."/>
            <person name="Sibirny A.A."/>
            <person name="Slot J.C."/>
            <person name="Stielow J.B."/>
            <person name="Sun H."/>
            <person name="Kurtzman C.P."/>
            <person name="Blackwell M."/>
            <person name="Grigoriev I.V."/>
            <person name="Jeffries T.W."/>
        </authorList>
    </citation>
    <scope>NUCLEOTIDE SEQUENCE [LARGE SCALE GENOMIC DNA]</scope>
    <source>
        <strain evidence="4">NRRL Y-17324</strain>
    </source>
</reference>
<dbReference type="Proteomes" id="UP000094285">
    <property type="component" value="Unassembled WGS sequence"/>
</dbReference>
<feature type="region of interest" description="Disordered" evidence="1">
    <location>
        <begin position="49"/>
        <end position="79"/>
    </location>
</feature>
<proteinExistence type="predicted"/>
<dbReference type="AlphaFoldDB" id="A0A1E4SFI6"/>
<feature type="compositionally biased region" description="Basic and acidic residues" evidence="1">
    <location>
        <begin position="51"/>
        <end position="67"/>
    </location>
</feature>
<keyword evidence="4" id="KW-1185">Reference proteome</keyword>
<evidence type="ECO:0000256" key="1">
    <source>
        <dbReference type="SAM" id="MobiDB-lite"/>
    </source>
</evidence>
<gene>
    <name evidence="3" type="ORF">CANTADRAFT_262663</name>
</gene>
<sequence>MSSEESSEYESTSSESSQEVLKPVFVKKGKKAELDTKEVVKDQAKTIISKLESKGTKSPDVSEKNDFDGVDDTDDLDPEQEFEQWKERERLRFLRDRQLLQTEETAKEDRLRGVKRRAEELENTSS</sequence>
<evidence type="ECO:0000259" key="2">
    <source>
        <dbReference type="Pfam" id="PF06991"/>
    </source>
</evidence>